<dbReference type="InterPro" id="IPR004031">
    <property type="entry name" value="PMP22/EMP/MP20/Claudin"/>
</dbReference>
<accession>A0A3Q1JUZ3</accession>
<proteinExistence type="inferred from homology"/>
<evidence type="ECO:0008006" key="13">
    <source>
        <dbReference type="Google" id="ProtNLM"/>
    </source>
</evidence>
<dbReference type="GO" id="GO:0005923">
    <property type="term" value="C:bicellular tight junction"/>
    <property type="evidence" value="ECO:0007669"/>
    <property type="project" value="UniProtKB-SubCell"/>
</dbReference>
<dbReference type="AlphaFoldDB" id="A0A3Q1JUZ3"/>
<feature type="transmembrane region" description="Helical" evidence="10">
    <location>
        <begin position="174"/>
        <end position="201"/>
    </location>
</feature>
<feature type="transmembrane region" description="Helical" evidence="10">
    <location>
        <begin position="12"/>
        <end position="31"/>
    </location>
</feature>
<evidence type="ECO:0000256" key="9">
    <source>
        <dbReference type="ARBA" id="ARBA00023136"/>
    </source>
</evidence>
<dbReference type="Proteomes" id="UP000265040">
    <property type="component" value="Chromosome 4"/>
</dbReference>
<evidence type="ECO:0000256" key="1">
    <source>
        <dbReference type="ARBA" id="ARBA00004435"/>
    </source>
</evidence>
<dbReference type="FunCoup" id="A0A3Q1JUZ3">
    <property type="interactions" value="879"/>
</dbReference>
<dbReference type="InterPro" id="IPR006187">
    <property type="entry name" value="Claudin"/>
</dbReference>
<dbReference type="Ensembl" id="ENSATET00000019349.2">
    <property type="protein sequence ID" value="ENSATEP00000019031.2"/>
    <property type="gene ID" value="ENSATEG00000013245.2"/>
</dbReference>
<dbReference type="InParanoid" id="A0A3Q1JUZ3"/>
<evidence type="ECO:0000256" key="2">
    <source>
        <dbReference type="ARBA" id="ARBA00004651"/>
    </source>
</evidence>
<feature type="transmembrane region" description="Helical" evidence="10">
    <location>
        <begin position="89"/>
        <end position="113"/>
    </location>
</feature>
<organism evidence="11 12">
    <name type="scientific">Anabas testudineus</name>
    <name type="common">Climbing perch</name>
    <name type="synonym">Anthias testudineus</name>
    <dbReference type="NCBI Taxonomy" id="64144"/>
    <lineage>
        <taxon>Eukaryota</taxon>
        <taxon>Metazoa</taxon>
        <taxon>Chordata</taxon>
        <taxon>Craniata</taxon>
        <taxon>Vertebrata</taxon>
        <taxon>Euteleostomi</taxon>
        <taxon>Actinopterygii</taxon>
        <taxon>Neopterygii</taxon>
        <taxon>Teleostei</taxon>
        <taxon>Neoteleostei</taxon>
        <taxon>Acanthomorphata</taxon>
        <taxon>Anabantaria</taxon>
        <taxon>Anabantiformes</taxon>
        <taxon>Anabantoidei</taxon>
        <taxon>Anabantidae</taxon>
        <taxon>Anabas</taxon>
    </lineage>
</organism>
<keyword evidence="5" id="KW-1003">Cell membrane</keyword>
<evidence type="ECO:0000256" key="3">
    <source>
        <dbReference type="ARBA" id="ARBA00008295"/>
    </source>
</evidence>
<evidence type="ECO:0000313" key="11">
    <source>
        <dbReference type="Ensembl" id="ENSATEP00000019031.2"/>
    </source>
</evidence>
<keyword evidence="4" id="KW-0796">Tight junction</keyword>
<comment type="subcellular location">
    <subcellularLocation>
        <location evidence="1">Cell junction</location>
        <location evidence="1">Tight junction</location>
    </subcellularLocation>
    <subcellularLocation>
        <location evidence="2">Cell membrane</location>
        <topology evidence="2">Multi-pass membrane protein</topology>
    </subcellularLocation>
</comment>
<keyword evidence="6 10" id="KW-0812">Transmembrane</keyword>
<evidence type="ECO:0000256" key="10">
    <source>
        <dbReference type="SAM" id="Phobius"/>
    </source>
</evidence>
<dbReference type="GO" id="GO:0005198">
    <property type="term" value="F:structural molecule activity"/>
    <property type="evidence" value="ECO:0007669"/>
    <property type="project" value="InterPro"/>
</dbReference>
<protein>
    <recommendedName>
        <fullName evidence="13">Claudin 34</fullName>
    </recommendedName>
</protein>
<keyword evidence="9 10" id="KW-0472">Membrane</keyword>
<evidence type="ECO:0000256" key="7">
    <source>
        <dbReference type="ARBA" id="ARBA00022949"/>
    </source>
</evidence>
<name>A0A3Q1JUZ3_ANATE</name>
<dbReference type="GO" id="GO:0005886">
    <property type="term" value="C:plasma membrane"/>
    <property type="evidence" value="ECO:0007669"/>
    <property type="project" value="UniProtKB-SubCell"/>
</dbReference>
<comment type="similarity">
    <text evidence="3">Belongs to the claudin family.</text>
</comment>
<evidence type="ECO:0000313" key="12">
    <source>
        <dbReference type="Proteomes" id="UP000265040"/>
    </source>
</evidence>
<dbReference type="OrthoDB" id="9895009at2759"/>
<feature type="transmembrane region" description="Helical" evidence="10">
    <location>
        <begin position="125"/>
        <end position="146"/>
    </location>
</feature>
<reference evidence="11" key="2">
    <citation type="submission" date="2025-08" db="UniProtKB">
        <authorList>
            <consortium name="Ensembl"/>
        </authorList>
    </citation>
    <scope>IDENTIFICATION</scope>
</reference>
<dbReference type="PRINTS" id="PR01077">
    <property type="entry name" value="CLAUDIN"/>
</dbReference>
<reference evidence="11" key="1">
    <citation type="submission" date="2021-04" db="EMBL/GenBank/DDBJ databases">
        <authorList>
            <consortium name="Wellcome Sanger Institute Data Sharing"/>
        </authorList>
    </citation>
    <scope>NUCLEOTIDE SEQUENCE [LARGE SCALE GENOMIC DNA]</scope>
</reference>
<evidence type="ECO:0000256" key="5">
    <source>
        <dbReference type="ARBA" id="ARBA00022475"/>
    </source>
</evidence>
<keyword evidence="8 10" id="KW-1133">Transmembrane helix</keyword>
<evidence type="ECO:0000256" key="8">
    <source>
        <dbReference type="ARBA" id="ARBA00022989"/>
    </source>
</evidence>
<evidence type="ECO:0000256" key="4">
    <source>
        <dbReference type="ARBA" id="ARBA00022427"/>
    </source>
</evidence>
<sequence>MIHLVDTAHWQFAGLVAGFLAWILTMITAGLNEWRLWQVADVSVITSGVAWVGIWRVCFYSHVLPNIENCQSINISDTFVPVEIPVAQVLIMLAVVCGLAGNISAAVAVRMAYFSLEERRNIRLVFVLAGTLYFLTAMLSLVPLVWNMSSVLNNSTIDFPPEFYLPAAPVRQQVGSAIGVGMFASILMLISSLLFLCYRYFFKNIPLDKRFERKYSNNSLSILSSVFTTLPPLSCTFPCADKPDMIP</sequence>
<keyword evidence="12" id="KW-1185">Reference proteome</keyword>
<dbReference type="Gene3D" id="1.20.140.150">
    <property type="match status" value="1"/>
</dbReference>
<reference evidence="11" key="3">
    <citation type="submission" date="2025-09" db="UniProtKB">
        <authorList>
            <consortium name="Ensembl"/>
        </authorList>
    </citation>
    <scope>IDENTIFICATION</scope>
</reference>
<dbReference type="Pfam" id="PF13903">
    <property type="entry name" value="Claudin_2"/>
    <property type="match status" value="1"/>
</dbReference>
<dbReference type="STRING" id="64144.ENSATEP00000019031"/>
<evidence type="ECO:0000256" key="6">
    <source>
        <dbReference type="ARBA" id="ARBA00022692"/>
    </source>
</evidence>
<dbReference type="GeneTree" id="ENSGT00390000005717"/>
<keyword evidence="7" id="KW-0965">Cell junction</keyword>
<dbReference type="PANTHER" id="PTHR12002">
    <property type="entry name" value="CLAUDIN"/>
    <property type="match status" value="1"/>
</dbReference>